<evidence type="ECO:0000313" key="2">
    <source>
        <dbReference type="EMBL" id="MBB4837744.1"/>
    </source>
</evidence>
<name>A0A7W7JYR4_9SPHN</name>
<keyword evidence="1" id="KW-0732">Signal</keyword>
<gene>
    <name evidence="2" type="ORF">HNP52_000795</name>
</gene>
<accession>A0A7W7JYR4</accession>
<protein>
    <recommendedName>
        <fullName evidence="4">YD repeat-containing protein</fullName>
    </recommendedName>
</protein>
<dbReference type="RefSeq" id="WP_184162762.1">
    <property type="nucleotide sequence ID" value="NZ_JACHLN010000001.1"/>
</dbReference>
<dbReference type="EMBL" id="JACHLN010000001">
    <property type="protein sequence ID" value="MBB4837744.1"/>
    <property type="molecule type" value="Genomic_DNA"/>
</dbReference>
<organism evidence="2 3">
    <name type="scientific">Sphingomonas kyeonggiensis</name>
    <dbReference type="NCBI Taxonomy" id="1268553"/>
    <lineage>
        <taxon>Bacteria</taxon>
        <taxon>Pseudomonadati</taxon>
        <taxon>Pseudomonadota</taxon>
        <taxon>Alphaproteobacteria</taxon>
        <taxon>Sphingomonadales</taxon>
        <taxon>Sphingomonadaceae</taxon>
        <taxon>Sphingomonas</taxon>
    </lineage>
</organism>
<evidence type="ECO:0000313" key="3">
    <source>
        <dbReference type="Proteomes" id="UP000575241"/>
    </source>
</evidence>
<evidence type="ECO:0008006" key="4">
    <source>
        <dbReference type="Google" id="ProtNLM"/>
    </source>
</evidence>
<sequence length="633" mass="66590">MRSFRRYAVSVVALLASQAAHAQSMAPVDPIPPVATVDENGVDMTAGVARIPIELLPFTMSPNGAPVSVNITGPGGGIANAAFTAGMGGAVNAGLSTSYGAENGSYPFGNTKMPDANGLVPQLDWNGGLSSAPPTAQSDGSYIFMPESLERGQDSPLAIIPAGSGGNQANTQIFSMRGTRMVVGSLGQATQIIFPDGEKWDLYYNTVTYAGGSAFPGSTFPILPSRPAARLKFLISSRGYGIQYSYLRDSLAGTNSYNEMEWAAPTRIVFFNRAKIFCDPSTLVDCGSLSSLNSYATIEYNNATPSVIFKTPKNRTGVKIAFTASATTVEDMAVPGSARTYTGGQMTHKLVTSAYSGPNGNFQYSYAYWTQEGEPCPCDGGTTAERTDPLGGSISTGGDINYSMPGYLIDAAGLVSNYEWRRGKPVGLIRNSAFGAPFSSVGFQADNRGNIKKQTLIPSDTSAPITLYTKVFSSECLNPKTCNKPTSITDGKGNVTAYTYSSDHGGVLTEVAPAVGGVSPVRRYAYGQRYAWIKNASGGFVHAGDPVWLLLSEKTCRTTATNVAADSCAGGASDEVVTSYDYGPDTGLVGNNLLLRGRAVTADGVTLRTCYGYDDNGNKIWETSPRAGLATCD</sequence>
<dbReference type="Proteomes" id="UP000575241">
    <property type="component" value="Unassembled WGS sequence"/>
</dbReference>
<reference evidence="2 3" key="1">
    <citation type="submission" date="2020-08" db="EMBL/GenBank/DDBJ databases">
        <title>Functional genomics of gut bacteria from endangered species of beetles.</title>
        <authorList>
            <person name="Carlos-Shanley C."/>
        </authorList>
    </citation>
    <scope>NUCLEOTIDE SEQUENCE [LARGE SCALE GENOMIC DNA]</scope>
    <source>
        <strain evidence="2 3">S00224</strain>
    </source>
</reference>
<feature type="chain" id="PRO_5031272896" description="YD repeat-containing protein" evidence="1">
    <location>
        <begin position="23"/>
        <end position="633"/>
    </location>
</feature>
<evidence type="ECO:0000256" key="1">
    <source>
        <dbReference type="SAM" id="SignalP"/>
    </source>
</evidence>
<dbReference type="AlphaFoldDB" id="A0A7W7JYR4"/>
<keyword evidence="3" id="KW-1185">Reference proteome</keyword>
<comment type="caution">
    <text evidence="2">The sequence shown here is derived from an EMBL/GenBank/DDBJ whole genome shotgun (WGS) entry which is preliminary data.</text>
</comment>
<feature type="signal peptide" evidence="1">
    <location>
        <begin position="1"/>
        <end position="22"/>
    </location>
</feature>
<proteinExistence type="predicted"/>